<sequence length="196" mass="21555">MVAPYQTVWHGGIVASRRDWLDAGLEILCDLGAPGLTIDQLTGRLGLSKGSFYHHFQGIGEFKTALLAHFEAERTTRYIDLVAAEPDLPAAAKLRRTLEVILTDGNSPDVEVAVRAWALQDPQARAVQERVDRTRIDYVGALCREMTGSAAESEEIARMLYVVIVGSRQIVPPVDIPELRRMCELTLGLATTGSIR</sequence>
<dbReference type="Proteomes" id="UP000266677">
    <property type="component" value="Unassembled WGS sequence"/>
</dbReference>
<dbReference type="Gene3D" id="1.10.357.10">
    <property type="entry name" value="Tetracycline Repressor, domain 2"/>
    <property type="match status" value="1"/>
</dbReference>
<name>A0A3A4KV91_9NOCA</name>
<evidence type="ECO:0000313" key="4">
    <source>
        <dbReference type="EMBL" id="RJO73774.1"/>
    </source>
</evidence>
<proteinExistence type="predicted"/>
<accession>A0A3A4KV91</accession>
<keyword evidence="1 2" id="KW-0238">DNA-binding</keyword>
<dbReference type="OrthoDB" id="3218408at2"/>
<comment type="caution">
    <text evidence="4">The sequence shown here is derived from an EMBL/GenBank/DDBJ whole genome shotgun (WGS) entry which is preliminary data.</text>
</comment>
<protein>
    <submittedName>
        <fullName evidence="4">TetR/AcrR family transcriptional regulator</fullName>
    </submittedName>
</protein>
<dbReference type="SUPFAM" id="SSF46689">
    <property type="entry name" value="Homeodomain-like"/>
    <property type="match status" value="1"/>
</dbReference>
<dbReference type="EMBL" id="QZFU01000023">
    <property type="protein sequence ID" value="RJO73774.1"/>
    <property type="molecule type" value="Genomic_DNA"/>
</dbReference>
<reference evidence="4 5" key="1">
    <citation type="submission" date="2018-09" db="EMBL/GenBank/DDBJ databases">
        <title>YIM PH21274 draft genome.</title>
        <authorList>
            <person name="Miao C."/>
        </authorList>
    </citation>
    <scope>NUCLEOTIDE SEQUENCE [LARGE SCALE GENOMIC DNA]</scope>
    <source>
        <strain evidence="4 5">YIM PH 21724</strain>
    </source>
</reference>
<dbReference type="GO" id="GO:0003677">
    <property type="term" value="F:DNA binding"/>
    <property type="evidence" value="ECO:0007669"/>
    <property type="project" value="UniProtKB-UniRule"/>
</dbReference>
<feature type="DNA-binding region" description="H-T-H motif" evidence="2">
    <location>
        <begin position="37"/>
        <end position="56"/>
    </location>
</feature>
<evidence type="ECO:0000313" key="5">
    <source>
        <dbReference type="Proteomes" id="UP000266677"/>
    </source>
</evidence>
<feature type="domain" description="HTH tetR-type" evidence="3">
    <location>
        <begin position="14"/>
        <end position="74"/>
    </location>
</feature>
<gene>
    <name evidence="4" type="ORF">D5S18_18905</name>
</gene>
<keyword evidence="5" id="KW-1185">Reference proteome</keyword>
<dbReference type="InterPro" id="IPR009057">
    <property type="entry name" value="Homeodomain-like_sf"/>
</dbReference>
<evidence type="ECO:0000256" key="2">
    <source>
        <dbReference type="PROSITE-ProRule" id="PRU00335"/>
    </source>
</evidence>
<dbReference type="AlphaFoldDB" id="A0A3A4KV91"/>
<dbReference type="PROSITE" id="PS50977">
    <property type="entry name" value="HTH_TETR_2"/>
    <property type="match status" value="1"/>
</dbReference>
<evidence type="ECO:0000259" key="3">
    <source>
        <dbReference type="PROSITE" id="PS50977"/>
    </source>
</evidence>
<dbReference type="InterPro" id="IPR001647">
    <property type="entry name" value="HTH_TetR"/>
</dbReference>
<organism evidence="4 5">
    <name type="scientific">Nocardia panacis</name>
    <dbReference type="NCBI Taxonomy" id="2340916"/>
    <lineage>
        <taxon>Bacteria</taxon>
        <taxon>Bacillati</taxon>
        <taxon>Actinomycetota</taxon>
        <taxon>Actinomycetes</taxon>
        <taxon>Mycobacteriales</taxon>
        <taxon>Nocardiaceae</taxon>
        <taxon>Nocardia</taxon>
    </lineage>
</organism>
<evidence type="ECO:0000256" key="1">
    <source>
        <dbReference type="ARBA" id="ARBA00023125"/>
    </source>
</evidence>